<sequence>MKSLFLAFFVSLGLSSPALAQTSSATSFPALELLEQADALYDDGDQEAARALYLQAAGLGSAEGHFELSYKYILPEEQRLYHLSEAAKLGHGEALGYVLDALVFRADSLRRANPQAALDLFYQAQQVNPALELYDGEAKLRVLQMAAEPRNFDPDAFITRYKLDEAALEDDFYGIWQLAEEASRGGRFGKPDPELVLNLVIRGGSVPAETAAAIRDSYTNWKADKVVPFNICDYVTSGSGMGFCAARSEKQDNQTRNDQLDLLKAGIAPELHPLLEQAYSDASLFINAKTTKEEGHGGTGRAAWINNSAMEQKNAWIAMVRQVQNRKLVPRSPQDFASTDRALNSAYKDAMAFLAQPDQPDYLPTPDDLREVQRLWLPYRDSTAKLLQALNPSLQQPDLLSWLSNSRTAQLKLLLQ</sequence>
<feature type="domain" description="Lysozyme inhibitor LprI-like N-terminal" evidence="2">
    <location>
        <begin position="334"/>
        <end position="392"/>
    </location>
</feature>
<dbReference type="Proteomes" id="UP001069802">
    <property type="component" value="Unassembled WGS sequence"/>
</dbReference>
<protein>
    <recommendedName>
        <fullName evidence="2">Lysozyme inhibitor LprI-like N-terminal domain-containing protein</fullName>
    </recommendedName>
</protein>
<dbReference type="InterPro" id="IPR009739">
    <property type="entry name" value="LprI-like_N"/>
</dbReference>
<feature type="chain" id="PRO_5045957587" description="Lysozyme inhibitor LprI-like N-terminal domain-containing protein" evidence="1">
    <location>
        <begin position="21"/>
        <end position="416"/>
    </location>
</feature>
<dbReference type="Pfam" id="PF07007">
    <property type="entry name" value="LprI"/>
    <property type="match status" value="1"/>
</dbReference>
<proteinExistence type="predicted"/>
<dbReference type="EMBL" id="JAPWGY010000001">
    <property type="protein sequence ID" value="MCZ4279957.1"/>
    <property type="molecule type" value="Genomic_DNA"/>
</dbReference>
<keyword evidence="4" id="KW-1185">Reference proteome</keyword>
<name>A0ABT4LIZ0_9PROT</name>
<accession>A0ABT4LIZ0</accession>
<comment type="caution">
    <text evidence="3">The sequence shown here is derived from an EMBL/GenBank/DDBJ whole genome shotgun (WGS) entry which is preliminary data.</text>
</comment>
<dbReference type="Gene3D" id="1.20.1270.180">
    <property type="match status" value="1"/>
</dbReference>
<dbReference type="RefSeq" id="WP_269422152.1">
    <property type="nucleotide sequence ID" value="NZ_JAPWGY010000001.1"/>
</dbReference>
<evidence type="ECO:0000256" key="1">
    <source>
        <dbReference type="SAM" id="SignalP"/>
    </source>
</evidence>
<reference evidence="3" key="1">
    <citation type="submission" date="2022-12" db="EMBL/GenBank/DDBJ databases">
        <title>Bacterial isolates from different developmental stages of Nematostella vectensis.</title>
        <authorList>
            <person name="Fraune S."/>
        </authorList>
    </citation>
    <scope>NUCLEOTIDE SEQUENCE</scope>
    <source>
        <strain evidence="3">G21630-S1</strain>
    </source>
</reference>
<evidence type="ECO:0000313" key="3">
    <source>
        <dbReference type="EMBL" id="MCZ4279957.1"/>
    </source>
</evidence>
<keyword evidence="1" id="KW-0732">Signal</keyword>
<feature type="signal peptide" evidence="1">
    <location>
        <begin position="1"/>
        <end position="20"/>
    </location>
</feature>
<evidence type="ECO:0000313" key="4">
    <source>
        <dbReference type="Proteomes" id="UP001069802"/>
    </source>
</evidence>
<gene>
    <name evidence="3" type="ORF">O4H49_04150</name>
</gene>
<organism evidence="3 4">
    <name type="scientific">Kiloniella laminariae</name>
    <dbReference type="NCBI Taxonomy" id="454162"/>
    <lineage>
        <taxon>Bacteria</taxon>
        <taxon>Pseudomonadati</taxon>
        <taxon>Pseudomonadota</taxon>
        <taxon>Alphaproteobacteria</taxon>
        <taxon>Rhodospirillales</taxon>
        <taxon>Kiloniellaceae</taxon>
        <taxon>Kiloniella</taxon>
    </lineage>
</organism>
<evidence type="ECO:0000259" key="2">
    <source>
        <dbReference type="Pfam" id="PF07007"/>
    </source>
</evidence>